<keyword evidence="11" id="KW-1133">Transmembrane helix</keyword>
<feature type="transmembrane region" description="Helical" evidence="11">
    <location>
        <begin position="93"/>
        <end position="112"/>
    </location>
</feature>
<dbReference type="SMART" id="SM00388">
    <property type="entry name" value="HisKA"/>
    <property type="match status" value="1"/>
</dbReference>
<evidence type="ECO:0000256" key="11">
    <source>
        <dbReference type="SAM" id="Phobius"/>
    </source>
</evidence>
<feature type="domain" description="Response regulatory" evidence="13">
    <location>
        <begin position="601"/>
        <end position="717"/>
    </location>
</feature>
<dbReference type="Gene3D" id="1.10.287.130">
    <property type="match status" value="1"/>
</dbReference>
<evidence type="ECO:0000256" key="3">
    <source>
        <dbReference type="ARBA" id="ARBA00022553"/>
    </source>
</evidence>
<dbReference type="InterPro" id="IPR005467">
    <property type="entry name" value="His_kinase_dom"/>
</dbReference>
<dbReference type="SUPFAM" id="SSF55874">
    <property type="entry name" value="ATPase domain of HSP90 chaperone/DNA topoisomerase II/histidine kinase"/>
    <property type="match status" value="1"/>
</dbReference>
<feature type="transmembrane region" description="Helical" evidence="11">
    <location>
        <begin position="36"/>
        <end position="58"/>
    </location>
</feature>
<keyword evidence="10" id="KW-0175">Coiled coil</keyword>
<dbReference type="CDD" id="cd00130">
    <property type="entry name" value="PAS"/>
    <property type="match status" value="1"/>
</dbReference>
<dbReference type="CDD" id="cd00082">
    <property type="entry name" value="HisKA"/>
    <property type="match status" value="1"/>
</dbReference>
<feature type="coiled-coil region" evidence="10">
    <location>
        <begin position="205"/>
        <end position="236"/>
    </location>
</feature>
<dbReference type="InterPro" id="IPR000700">
    <property type="entry name" value="PAS-assoc_C"/>
</dbReference>
<dbReference type="InterPro" id="IPR000014">
    <property type="entry name" value="PAS"/>
</dbReference>
<evidence type="ECO:0000259" key="13">
    <source>
        <dbReference type="PROSITE" id="PS50110"/>
    </source>
</evidence>
<feature type="domain" description="PAS" evidence="14">
    <location>
        <begin position="226"/>
        <end position="295"/>
    </location>
</feature>
<dbReference type="SUPFAM" id="SSF55785">
    <property type="entry name" value="PYP-like sensor domain (PAS domain)"/>
    <property type="match status" value="1"/>
</dbReference>
<feature type="domain" description="Histidine kinase" evidence="12">
    <location>
        <begin position="361"/>
        <end position="582"/>
    </location>
</feature>
<keyword evidence="11" id="KW-0812">Transmembrane</keyword>
<evidence type="ECO:0000259" key="14">
    <source>
        <dbReference type="PROSITE" id="PS50112"/>
    </source>
</evidence>
<dbReference type="Gene3D" id="3.30.450.20">
    <property type="entry name" value="PAS domain"/>
    <property type="match status" value="1"/>
</dbReference>
<dbReference type="SMART" id="SM00091">
    <property type="entry name" value="PAS"/>
    <property type="match status" value="1"/>
</dbReference>
<dbReference type="SUPFAM" id="SSF52172">
    <property type="entry name" value="CheY-like"/>
    <property type="match status" value="1"/>
</dbReference>
<evidence type="ECO:0000259" key="12">
    <source>
        <dbReference type="PROSITE" id="PS50109"/>
    </source>
</evidence>
<dbReference type="PROSITE" id="PS50112">
    <property type="entry name" value="PAS"/>
    <property type="match status" value="1"/>
</dbReference>
<dbReference type="PROSITE" id="PS50109">
    <property type="entry name" value="HIS_KIN"/>
    <property type="match status" value="1"/>
</dbReference>
<keyword evidence="3 9" id="KW-0597">Phosphoprotein</keyword>
<evidence type="ECO:0000256" key="6">
    <source>
        <dbReference type="ARBA" id="ARBA00022777"/>
    </source>
</evidence>
<feature type="domain" description="PAC" evidence="15">
    <location>
        <begin position="298"/>
        <end position="348"/>
    </location>
</feature>
<evidence type="ECO:0000256" key="4">
    <source>
        <dbReference type="ARBA" id="ARBA00022679"/>
    </source>
</evidence>
<keyword evidence="5" id="KW-0547">Nucleotide-binding</keyword>
<dbReference type="InterPro" id="IPR001610">
    <property type="entry name" value="PAC"/>
</dbReference>
<dbReference type="NCBIfam" id="TIGR00229">
    <property type="entry name" value="sensory_box"/>
    <property type="match status" value="1"/>
</dbReference>
<dbReference type="PRINTS" id="PR00344">
    <property type="entry name" value="BCTRLSENSOR"/>
</dbReference>
<dbReference type="GO" id="GO:0005524">
    <property type="term" value="F:ATP binding"/>
    <property type="evidence" value="ECO:0007669"/>
    <property type="project" value="UniProtKB-KW"/>
</dbReference>
<dbReference type="SMART" id="SM00086">
    <property type="entry name" value="PAC"/>
    <property type="match status" value="1"/>
</dbReference>
<sequence>MSTFTDSARSFIYSRAPRDVTEGFHKDQEKLLIERVNVILLLGWTLVPLFGLIDYILYPMHFNRFLAYRLISAGCCFLLYLANRKWRSGSINLYLGIIAAYIVGFTIIKMILETEGLSTPYYAGLNLVFLGMCAVLTVRVQFLAVHSIILYLIYLASVLIFGRTGSVAISIANNTFIICTMGIVLVASHVGYRLRCKEYLVRRELEETQSRLKGYSENLENLVAESERKYQVLVDNADESIFVIQDSVIKFPNPRTIKLFGYSAKEMENMPFISLVHDNDKIMVAEQKERAKRERTISISTFRIVRRSGETVWVDMNAVSIEWGERPAFLIFLRDVTEEKMMEAELIQAQKMEAIGTLAGGIAHDFNNLLMGVIGYTSLMLLNKSEADRHYEKLKNIERLVQSGADLTKQLLGFARGGKYEVKPTDLNELIGKSSEMFGRTKQEITIHRKYEKYLHAANVDRGQIEQVLLNLYVNAWQAMPGGGDLYLETNNVTLDAAYARLHSLMPGPYVKISVTDTGRGMDQATQQRIFEPFFTTKEMGRGTGLGLASVYGIIKNHGGIINVESEPGKGSTFSICLPASQGQVEAKKIQPVEIIRSTETILLVDDHEMILAVGKEMLKALGYEVFAAQSGEEALAIYREKGDGIDVVILDMIMPVVSGGETYDRLRAADPGVKVILSSGYGIDGQAAEIMARGCSGFIQKPFSIGELSGKIREVLGRPIKG</sequence>
<evidence type="ECO:0000313" key="16">
    <source>
        <dbReference type="EMBL" id="NLW35318.1"/>
    </source>
</evidence>
<evidence type="ECO:0000256" key="7">
    <source>
        <dbReference type="ARBA" id="ARBA00022840"/>
    </source>
</evidence>
<dbReference type="InterPro" id="IPR004358">
    <property type="entry name" value="Sig_transdc_His_kin-like_C"/>
</dbReference>
<feature type="transmembrane region" description="Helical" evidence="11">
    <location>
        <begin position="64"/>
        <end position="81"/>
    </location>
</feature>
<reference evidence="16" key="1">
    <citation type="journal article" date="2020" name="Biotechnol. Biofuels">
        <title>New insights from the biogas microbiome by comprehensive genome-resolved metagenomics of nearly 1600 species originating from multiple anaerobic digesters.</title>
        <authorList>
            <person name="Campanaro S."/>
            <person name="Treu L."/>
            <person name="Rodriguez-R L.M."/>
            <person name="Kovalovszki A."/>
            <person name="Ziels R.M."/>
            <person name="Maus I."/>
            <person name="Zhu X."/>
            <person name="Kougias P.G."/>
            <person name="Basile A."/>
            <person name="Luo G."/>
            <person name="Schluter A."/>
            <person name="Konstantinidis K.T."/>
            <person name="Angelidaki I."/>
        </authorList>
    </citation>
    <scope>NUCLEOTIDE SEQUENCE</scope>
    <source>
        <strain evidence="16">AS06rmzACSIP_7</strain>
    </source>
</reference>
<protein>
    <recommendedName>
        <fullName evidence="2">histidine kinase</fullName>
        <ecNumber evidence="2">2.7.13.3</ecNumber>
    </recommendedName>
</protein>
<dbReference type="Proteomes" id="UP000777265">
    <property type="component" value="Unassembled WGS sequence"/>
</dbReference>
<evidence type="ECO:0000256" key="1">
    <source>
        <dbReference type="ARBA" id="ARBA00000085"/>
    </source>
</evidence>
<dbReference type="SUPFAM" id="SSF47384">
    <property type="entry name" value="Homodimeric domain of signal transducing histidine kinase"/>
    <property type="match status" value="1"/>
</dbReference>
<accession>A0A971M3X3</accession>
<dbReference type="Gene3D" id="3.40.50.2300">
    <property type="match status" value="1"/>
</dbReference>
<reference evidence="16" key="2">
    <citation type="submission" date="2020-01" db="EMBL/GenBank/DDBJ databases">
        <authorList>
            <person name="Campanaro S."/>
        </authorList>
    </citation>
    <scope>NUCLEOTIDE SEQUENCE</scope>
    <source>
        <strain evidence="16">AS06rmzACSIP_7</strain>
    </source>
</reference>
<keyword evidence="6" id="KW-0418">Kinase</keyword>
<dbReference type="PROSITE" id="PS50113">
    <property type="entry name" value="PAC"/>
    <property type="match status" value="1"/>
</dbReference>
<evidence type="ECO:0000256" key="2">
    <source>
        <dbReference type="ARBA" id="ARBA00012438"/>
    </source>
</evidence>
<dbReference type="InterPro" id="IPR003661">
    <property type="entry name" value="HisK_dim/P_dom"/>
</dbReference>
<dbReference type="InterPro" id="IPR003594">
    <property type="entry name" value="HATPase_dom"/>
</dbReference>
<evidence type="ECO:0000256" key="9">
    <source>
        <dbReference type="PROSITE-ProRule" id="PRU00169"/>
    </source>
</evidence>
<dbReference type="PANTHER" id="PTHR43065">
    <property type="entry name" value="SENSOR HISTIDINE KINASE"/>
    <property type="match status" value="1"/>
</dbReference>
<dbReference type="SMART" id="SM00448">
    <property type="entry name" value="REC"/>
    <property type="match status" value="1"/>
</dbReference>
<dbReference type="InterPro" id="IPR036097">
    <property type="entry name" value="HisK_dim/P_sf"/>
</dbReference>
<evidence type="ECO:0000256" key="5">
    <source>
        <dbReference type="ARBA" id="ARBA00022741"/>
    </source>
</evidence>
<dbReference type="Gene3D" id="3.30.565.10">
    <property type="entry name" value="Histidine kinase-like ATPase, C-terminal domain"/>
    <property type="match status" value="1"/>
</dbReference>
<evidence type="ECO:0000259" key="15">
    <source>
        <dbReference type="PROSITE" id="PS50113"/>
    </source>
</evidence>
<feature type="transmembrane region" description="Helical" evidence="11">
    <location>
        <begin position="167"/>
        <end position="192"/>
    </location>
</feature>
<dbReference type="PROSITE" id="PS50110">
    <property type="entry name" value="RESPONSE_REGULATORY"/>
    <property type="match status" value="1"/>
</dbReference>
<dbReference type="GO" id="GO:0006355">
    <property type="term" value="P:regulation of DNA-templated transcription"/>
    <property type="evidence" value="ECO:0007669"/>
    <property type="project" value="InterPro"/>
</dbReference>
<proteinExistence type="predicted"/>
<gene>
    <name evidence="16" type="ORF">GXY80_07540</name>
</gene>
<name>A0A971M3X3_9BACT</name>
<comment type="catalytic activity">
    <reaction evidence="1">
        <text>ATP + protein L-histidine = ADP + protein N-phospho-L-histidine.</text>
        <dbReference type="EC" id="2.7.13.3"/>
    </reaction>
</comment>
<evidence type="ECO:0000256" key="10">
    <source>
        <dbReference type="SAM" id="Coils"/>
    </source>
</evidence>
<keyword evidence="11" id="KW-0472">Membrane</keyword>
<dbReference type="Pfam" id="PF02518">
    <property type="entry name" value="HATPase_c"/>
    <property type="match status" value="1"/>
</dbReference>
<dbReference type="SMART" id="SM00387">
    <property type="entry name" value="HATPase_c"/>
    <property type="match status" value="1"/>
</dbReference>
<dbReference type="AlphaFoldDB" id="A0A971M3X3"/>
<evidence type="ECO:0000256" key="8">
    <source>
        <dbReference type="ARBA" id="ARBA00023012"/>
    </source>
</evidence>
<keyword evidence="4" id="KW-0808">Transferase</keyword>
<feature type="transmembrane region" description="Helical" evidence="11">
    <location>
        <begin position="143"/>
        <end position="161"/>
    </location>
</feature>
<feature type="modified residue" description="4-aspartylphosphate" evidence="9">
    <location>
        <position position="652"/>
    </location>
</feature>
<dbReference type="InterPro" id="IPR011006">
    <property type="entry name" value="CheY-like_superfamily"/>
</dbReference>
<dbReference type="InterPro" id="IPR036890">
    <property type="entry name" value="HATPase_C_sf"/>
</dbReference>
<dbReference type="Pfam" id="PF00989">
    <property type="entry name" value="PAS"/>
    <property type="match status" value="1"/>
</dbReference>
<evidence type="ECO:0000313" key="17">
    <source>
        <dbReference type="Proteomes" id="UP000777265"/>
    </source>
</evidence>
<keyword evidence="7" id="KW-0067">ATP-binding</keyword>
<dbReference type="InterPro" id="IPR035965">
    <property type="entry name" value="PAS-like_dom_sf"/>
</dbReference>
<comment type="caution">
    <text evidence="16">The sequence shown here is derived from an EMBL/GenBank/DDBJ whole genome shotgun (WGS) entry which is preliminary data.</text>
</comment>
<dbReference type="EMBL" id="JAAYEE010000126">
    <property type="protein sequence ID" value="NLW35318.1"/>
    <property type="molecule type" value="Genomic_DNA"/>
</dbReference>
<dbReference type="InterPro" id="IPR001789">
    <property type="entry name" value="Sig_transdc_resp-reg_receiver"/>
</dbReference>
<dbReference type="PANTHER" id="PTHR43065:SF42">
    <property type="entry name" value="TWO-COMPONENT SENSOR PPRA"/>
    <property type="match status" value="1"/>
</dbReference>
<dbReference type="InterPro" id="IPR013767">
    <property type="entry name" value="PAS_fold"/>
</dbReference>
<keyword evidence="8" id="KW-0902">Two-component regulatory system</keyword>
<dbReference type="Pfam" id="PF00072">
    <property type="entry name" value="Response_reg"/>
    <property type="match status" value="1"/>
</dbReference>
<dbReference type="EC" id="2.7.13.3" evidence="2"/>
<dbReference type="CDD" id="cd00156">
    <property type="entry name" value="REC"/>
    <property type="match status" value="1"/>
</dbReference>
<organism evidence="16 17">
    <name type="scientific">Syntrophorhabdus aromaticivorans</name>
    <dbReference type="NCBI Taxonomy" id="328301"/>
    <lineage>
        <taxon>Bacteria</taxon>
        <taxon>Pseudomonadati</taxon>
        <taxon>Thermodesulfobacteriota</taxon>
        <taxon>Syntrophorhabdia</taxon>
        <taxon>Syntrophorhabdales</taxon>
        <taxon>Syntrophorhabdaceae</taxon>
        <taxon>Syntrophorhabdus</taxon>
    </lineage>
</organism>
<dbReference type="GO" id="GO:0000155">
    <property type="term" value="F:phosphorelay sensor kinase activity"/>
    <property type="evidence" value="ECO:0007669"/>
    <property type="project" value="InterPro"/>
</dbReference>